<dbReference type="Pfam" id="PF00501">
    <property type="entry name" value="AMP-binding"/>
    <property type="match status" value="2"/>
</dbReference>
<dbReference type="InterPro" id="IPR020845">
    <property type="entry name" value="AMP-binding_CS"/>
</dbReference>
<dbReference type="InterPro" id="IPR020806">
    <property type="entry name" value="PKS_PP-bd"/>
</dbReference>
<dbReference type="GO" id="GO:0043041">
    <property type="term" value="P:amino acid activation for nonribosomal peptide biosynthetic process"/>
    <property type="evidence" value="ECO:0007669"/>
    <property type="project" value="TreeGrafter"/>
</dbReference>
<gene>
    <name evidence="6" type="ORF">TRV_01776</name>
</gene>
<dbReference type="Gene3D" id="3.30.300.30">
    <property type="match status" value="2"/>
</dbReference>
<dbReference type="OrthoDB" id="416786at2759"/>
<dbReference type="GO" id="GO:0016874">
    <property type="term" value="F:ligase activity"/>
    <property type="evidence" value="ECO:0007669"/>
    <property type="project" value="UniProtKB-KW"/>
</dbReference>
<organism evidence="6 7">
    <name type="scientific">Trichophyton verrucosum (strain HKI 0517)</name>
    <dbReference type="NCBI Taxonomy" id="663202"/>
    <lineage>
        <taxon>Eukaryota</taxon>
        <taxon>Fungi</taxon>
        <taxon>Dikarya</taxon>
        <taxon>Ascomycota</taxon>
        <taxon>Pezizomycotina</taxon>
        <taxon>Eurotiomycetes</taxon>
        <taxon>Eurotiomycetidae</taxon>
        <taxon>Onygenales</taxon>
        <taxon>Arthrodermataceae</taxon>
        <taxon>Trichophyton</taxon>
    </lineage>
</organism>
<dbReference type="InterPro" id="IPR036736">
    <property type="entry name" value="ACP-like_sf"/>
</dbReference>
<proteinExistence type="predicted"/>
<dbReference type="EMBL" id="ACYE01000094">
    <property type="protein sequence ID" value="EFE43459.1"/>
    <property type="molecule type" value="Genomic_DNA"/>
</dbReference>
<dbReference type="GeneID" id="9582769"/>
<dbReference type="InterPro" id="IPR006162">
    <property type="entry name" value="Ppantetheine_attach_site"/>
</dbReference>
<evidence type="ECO:0000313" key="6">
    <source>
        <dbReference type="EMBL" id="EFE43459.1"/>
    </source>
</evidence>
<dbReference type="FunFam" id="3.30.559.30:FF:000003">
    <property type="entry name" value="Nonribosomal peptide synthase SidD"/>
    <property type="match status" value="1"/>
</dbReference>
<dbReference type="SMART" id="SM00823">
    <property type="entry name" value="PKS_PP"/>
    <property type="match status" value="2"/>
</dbReference>
<dbReference type="SUPFAM" id="SSF47336">
    <property type="entry name" value="ACP-like"/>
    <property type="match status" value="2"/>
</dbReference>
<dbReference type="HOGENOM" id="CLU_000022_60_2_1"/>
<dbReference type="Gene3D" id="1.10.1200.10">
    <property type="entry name" value="ACP-like"/>
    <property type="match status" value="2"/>
</dbReference>
<dbReference type="InterPro" id="IPR001242">
    <property type="entry name" value="Condensation_dom"/>
</dbReference>
<dbReference type="Gene3D" id="3.30.559.10">
    <property type="entry name" value="Chloramphenicol acetyltransferase-like domain"/>
    <property type="match status" value="2"/>
</dbReference>
<feature type="domain" description="Carrier" evidence="5">
    <location>
        <begin position="1698"/>
        <end position="1774"/>
    </location>
</feature>
<dbReference type="Gene3D" id="3.40.50.12780">
    <property type="entry name" value="N-terminal domain of ligase-like"/>
    <property type="match status" value="2"/>
</dbReference>
<dbReference type="PANTHER" id="PTHR45527">
    <property type="entry name" value="NONRIBOSOMAL PEPTIDE SYNTHETASE"/>
    <property type="match status" value="1"/>
</dbReference>
<evidence type="ECO:0000313" key="7">
    <source>
        <dbReference type="Proteomes" id="UP000008383"/>
    </source>
</evidence>
<sequence length="2215" mass="245767">MGSQDTDSDDLFDRSLSSSHSSSPPTPAAPKSSIYQTNTLDSVWKWNANAPPTLNACVHELVQTRVDLTPDAIAINAWDGVLSYQQLASEAAHFARQLIDSYQVVPGEKVLVALERGLLIPVAVLAIIQIGATFVLLDTASPESRLRQIAERTCARVTVTSQSLTTLARRLSSSVMTICKRRSEPSFIATPGTTSSLWPADPSSILYVVFTSGSTGNPKGVEVSHSNFVSGLQQQSELYQLSQDSRFLHFASYSFDAYVHEILITLTQGGCLCIPSDTDRMQRLSAAMNEMQVTIALMTPTSSQLIEPDKVPTLQTLVLGGESMSRAVIERWSPYVRLINAYGPAECAVVSTGYVVDVHRCLETGIVPIGRGYGCVTWVTHPDNVNHLTPVGEVGELLIEGPNVSSGYLSDPEKTAASFIEDPKWLIEGSPFACFEGRHARLYKTGDLVRYTEDGNLVFVGRKDTQVKLHGQRIELEEVEHQIQSFLPGGKKAVAEVIQRGGQNKAAQLVAFIEVPDRELESNRESFTQEASGGGLDPIFRAVDAEFQQLEETLLSALAERLPSYMVPSVCLPVARFPETPSGKLDRKYLREAGRGLLDVLLQRRVAYNSSQPSWKPEQAVMRGLWSLNLGIDEDEILLDDHYFRLGGDSVSAIKLSVAARRRNVSLDVKDILGHPTLLDMAARMREGEKKTDEQTDLMAPFSLIPKDDVPSVIEEVAKACRISEAQVQDIYPCTPLQEGLMALSERQPGQYIACEVLKVHPRADLTRLCAAWATACNLNAIMRTRIVQTSSAGLVQVVVRHDLDFASRDTIGACRSDNVEFGLGSPLTRLRVVQSSSQSESSYIVLLAHHAVCDGWQARAVASQVEEIYEGRYGTPPPGFNTFVRYLSRVDNDKETEYWQRALGNGNVPSHFPTIPPGKTAGWANQTQHREIWVDFESAERNTEYTLSTYIRLAWAFLTSKYTTSDTVVFGATVTGRNAPVPGINDIVGPTIATVPLKVYLDKNSTVRACLEAMHHQAVEMIPYEHTGLQRIRKLGEEVEAACDVHALLIIQPTPTAQDPMAPQNRVEDEEDFLLAFSNYPLVVECTLPGPGTGLGVRVAFNDQITDMEHINRMLLHLEHVLKELSCKPDHELRDIDIIIPQEVEQLQAWNGPLPQSQGRCIHDLIWEQLASQPSAEVVYAWDKSLTAESLSHFSLRLTSYLQSFAIGPEDYVPLFFDKSSLAIISILAVLTSGSACVTLDRKQPDQRLIEIVRQTGAKYMLVSEKHKGMLEIDGVTQIVISYAELEKMPLPSHGEIFSTTRARPENPAFLIFTSGSTGKPKGIILEHRNLSSATLAHAANMNIVRGARVLQYASPSFDVSIYEILMTLAMGGCLCVPSDYQRMNTPSEFAREAKAEVVIISPTAIRSMSPDEVPLLKTVVLVGEAIPRDVVETWSRSSLVMNGYGPGECTFCSTTPIDTQKWDLATVGRAGGCVFWLTDPTDYNLLAPIGAVGEILIEGPVVGRGYLNDPERTAASFINDAKWLGRFRENGRGRLYRSGDLGMYNPDGSVVYMGRRDMQVKLRGQRIEMGEVEFNLQRLLPNATIVVEVVKYGENERVTAFIALSQMEASTTVTTATSPSSILLPPTQRVVQAAQLSADLGQVLPSYMIPSVYLPLARVPTTSSGKIDRKTLKHAANSMSLVDIMAYGEEQSSTTEPSTTAELALQKAWASLLKISPDTIKRETDFFQAGADSVEAMKLVSMARREGRTLNVAQIFASPQLCDMALWWDSQRDNDDDALEKEWPAFALLDDSETETFIERHICEPHSIPREKIKDVYPATYDQVLVYSINHTVYAHFEVDERLDRAHIVESWLQVVRQHDILRTVLVPAGNDQYWAVVRTGDVFDVDYRTIRHDSELHQIIDTDHASGLHPGSFLGKLFVLESANNGKAVIILKMNHTIFDGSCFALYWSDWQSAYERGIVPTRLQYQDVLCSRRRIDSYAAARQYWGDMLHGLEMQSLPTMSEDSTPERMGDPLKISRCLTHISPPAEVVLDSFIKAVWTVTLASLSGKRDVGFYHISNGRRLGGRRTEEAAGPLMQLYPMRAQLQSDWRLVDLCRFLQEQDMRNLPHELLTTAELCEVAGCSDTFSGTLVDHVKDDIESGLSFDGIQCGLSMEWRGENQDENICFVRSKGDQLEVTLFTSWNVHKVVAEEVMDIYCEKLQYFSSHPEATIF</sequence>
<dbReference type="InterPro" id="IPR010071">
    <property type="entry name" value="AA_adenyl_dom"/>
</dbReference>
<dbReference type="PROSITE" id="PS50075">
    <property type="entry name" value="CARRIER"/>
    <property type="match status" value="2"/>
</dbReference>
<evidence type="ECO:0000256" key="2">
    <source>
        <dbReference type="ARBA" id="ARBA00022553"/>
    </source>
</evidence>
<dbReference type="NCBIfam" id="TIGR01733">
    <property type="entry name" value="AA-adenyl-dom"/>
    <property type="match status" value="1"/>
</dbReference>
<keyword evidence="7" id="KW-1185">Reference proteome</keyword>
<dbReference type="PROSITE" id="PS00012">
    <property type="entry name" value="PHOSPHOPANTETHEINE"/>
    <property type="match status" value="2"/>
</dbReference>
<dbReference type="Proteomes" id="UP000008383">
    <property type="component" value="Unassembled WGS sequence"/>
</dbReference>
<protein>
    <recommendedName>
        <fullName evidence="5">Carrier domain-containing protein</fullName>
    </recommendedName>
</protein>
<dbReference type="Pfam" id="PF00668">
    <property type="entry name" value="Condensation"/>
    <property type="match status" value="2"/>
</dbReference>
<dbReference type="SUPFAM" id="SSF56801">
    <property type="entry name" value="Acetyl-CoA synthetase-like"/>
    <property type="match status" value="2"/>
</dbReference>
<comment type="caution">
    <text evidence="6">The sequence shown here is derived from an EMBL/GenBank/DDBJ whole genome shotgun (WGS) entry which is preliminary data.</text>
</comment>
<evidence type="ECO:0000259" key="5">
    <source>
        <dbReference type="PROSITE" id="PS50075"/>
    </source>
</evidence>
<dbReference type="PROSITE" id="PS00455">
    <property type="entry name" value="AMP_BINDING"/>
    <property type="match status" value="2"/>
</dbReference>
<dbReference type="InterPro" id="IPR009081">
    <property type="entry name" value="PP-bd_ACP"/>
</dbReference>
<dbReference type="InterPro" id="IPR042099">
    <property type="entry name" value="ANL_N_sf"/>
</dbReference>
<dbReference type="PANTHER" id="PTHR45527:SF1">
    <property type="entry name" value="FATTY ACID SYNTHASE"/>
    <property type="match status" value="1"/>
</dbReference>
<dbReference type="RefSeq" id="XP_003024077.1">
    <property type="nucleotide sequence ID" value="XM_003024031.1"/>
</dbReference>
<dbReference type="GO" id="GO:0031177">
    <property type="term" value="F:phosphopantetheine binding"/>
    <property type="evidence" value="ECO:0007669"/>
    <property type="project" value="InterPro"/>
</dbReference>
<evidence type="ECO:0000256" key="3">
    <source>
        <dbReference type="ARBA" id="ARBA00022598"/>
    </source>
</evidence>
<dbReference type="Pfam" id="PF00550">
    <property type="entry name" value="PP-binding"/>
    <property type="match status" value="2"/>
</dbReference>
<reference evidence="7" key="1">
    <citation type="journal article" date="2011" name="Genome Biol.">
        <title>Comparative and functional genomics provide insights into the pathogenicity of dermatophytic fungi.</title>
        <authorList>
            <person name="Burmester A."/>
            <person name="Shelest E."/>
            <person name="Gloeckner G."/>
            <person name="Heddergott C."/>
            <person name="Schindler S."/>
            <person name="Staib P."/>
            <person name="Heidel A."/>
            <person name="Felder M."/>
            <person name="Petzold A."/>
            <person name="Szafranski K."/>
            <person name="Feuermann M."/>
            <person name="Pedruzzi I."/>
            <person name="Priebe S."/>
            <person name="Groth M."/>
            <person name="Winkler R."/>
            <person name="Li W."/>
            <person name="Kniemeyer O."/>
            <person name="Schroeckh V."/>
            <person name="Hertweck C."/>
            <person name="Hube B."/>
            <person name="White T.C."/>
            <person name="Platzer M."/>
            <person name="Guthke R."/>
            <person name="Heitman J."/>
            <person name="Woestemeyer J."/>
            <person name="Zipfel P.F."/>
            <person name="Monod M."/>
            <person name="Brakhage A.A."/>
        </authorList>
    </citation>
    <scope>NUCLEOTIDE SEQUENCE [LARGE SCALE GENOMIC DNA]</scope>
    <source>
        <strain evidence="7">HKI 0517</strain>
    </source>
</reference>
<accession>D4D3W3</accession>
<dbReference type="GO" id="GO:0005737">
    <property type="term" value="C:cytoplasm"/>
    <property type="evidence" value="ECO:0007669"/>
    <property type="project" value="TreeGrafter"/>
</dbReference>
<dbReference type="InterPro" id="IPR045851">
    <property type="entry name" value="AMP-bd_C_sf"/>
</dbReference>
<dbReference type="SUPFAM" id="SSF52777">
    <property type="entry name" value="CoA-dependent acyltransferases"/>
    <property type="match status" value="4"/>
</dbReference>
<dbReference type="InterPro" id="IPR000873">
    <property type="entry name" value="AMP-dep_synth/lig_dom"/>
</dbReference>
<dbReference type="KEGG" id="tve:TRV_01776"/>
<evidence type="ECO:0000256" key="1">
    <source>
        <dbReference type="ARBA" id="ARBA00022450"/>
    </source>
</evidence>
<keyword evidence="2" id="KW-0597">Phosphoprotein</keyword>
<feature type="domain" description="Carrier" evidence="5">
    <location>
        <begin position="616"/>
        <end position="689"/>
    </location>
</feature>
<dbReference type="Gene3D" id="3.30.559.30">
    <property type="entry name" value="Nonribosomal peptide synthetase, condensation domain"/>
    <property type="match status" value="2"/>
</dbReference>
<keyword evidence="3" id="KW-0436">Ligase</keyword>
<evidence type="ECO:0000256" key="4">
    <source>
        <dbReference type="SAM" id="MobiDB-lite"/>
    </source>
</evidence>
<dbReference type="CDD" id="cd05918">
    <property type="entry name" value="A_NRPS_SidN3_like"/>
    <property type="match status" value="2"/>
</dbReference>
<name>D4D3W3_TRIVH</name>
<feature type="compositionally biased region" description="Acidic residues" evidence="4">
    <location>
        <begin position="1"/>
        <end position="10"/>
    </location>
</feature>
<feature type="compositionally biased region" description="Low complexity" evidence="4">
    <location>
        <begin position="14"/>
        <end position="33"/>
    </location>
</feature>
<keyword evidence="1" id="KW-0596">Phosphopantetheine</keyword>
<dbReference type="InterPro" id="IPR023213">
    <property type="entry name" value="CAT-like_dom_sf"/>
</dbReference>
<dbReference type="FunFam" id="3.30.300.30:FF:000015">
    <property type="entry name" value="Nonribosomal peptide synthase SidD"/>
    <property type="match status" value="2"/>
</dbReference>
<feature type="region of interest" description="Disordered" evidence="4">
    <location>
        <begin position="1"/>
        <end position="33"/>
    </location>
</feature>
<dbReference type="GO" id="GO:0044550">
    <property type="term" value="P:secondary metabolite biosynthetic process"/>
    <property type="evidence" value="ECO:0007669"/>
    <property type="project" value="TreeGrafter"/>
</dbReference>
<dbReference type="CDD" id="cd19545">
    <property type="entry name" value="FUM14_C_NRPS-like"/>
    <property type="match status" value="1"/>
</dbReference>